<dbReference type="OMA" id="TWLYVSH"/>
<comment type="similarity">
    <text evidence="1">Belongs to the TYW3 family.</text>
</comment>
<dbReference type="EMBL" id="KZ107842">
    <property type="protein sequence ID" value="OSS50163.1"/>
    <property type="molecule type" value="Genomic_DNA"/>
</dbReference>
<name>A0A1Y2M283_EPING</name>
<organism evidence="10 11">
    <name type="scientific">Epicoccum nigrum</name>
    <name type="common">Soil fungus</name>
    <name type="synonym">Epicoccum purpurascens</name>
    <dbReference type="NCBI Taxonomy" id="105696"/>
    <lineage>
        <taxon>Eukaryota</taxon>
        <taxon>Fungi</taxon>
        <taxon>Dikarya</taxon>
        <taxon>Ascomycota</taxon>
        <taxon>Pezizomycotina</taxon>
        <taxon>Dothideomycetes</taxon>
        <taxon>Pleosporomycetidae</taxon>
        <taxon>Pleosporales</taxon>
        <taxon>Pleosporineae</taxon>
        <taxon>Didymellaceae</taxon>
        <taxon>Epicoccum</taxon>
    </lineage>
</organism>
<evidence type="ECO:0000256" key="3">
    <source>
        <dbReference type="ARBA" id="ARBA00022603"/>
    </source>
</evidence>
<dbReference type="Pfam" id="PF02676">
    <property type="entry name" value="TYW3"/>
    <property type="match status" value="1"/>
</dbReference>
<dbReference type="GO" id="GO:0008168">
    <property type="term" value="F:methyltransferase activity"/>
    <property type="evidence" value="ECO:0007669"/>
    <property type="project" value="UniProtKB-KW"/>
</dbReference>
<dbReference type="InParanoid" id="A0A1Y2M283"/>
<dbReference type="STRING" id="105696.A0A1Y2M283"/>
<dbReference type="Gene3D" id="3.30.1960.10">
    <property type="entry name" value="tRNA wybutosine-synthesizing-like"/>
    <property type="match status" value="1"/>
</dbReference>
<dbReference type="Proteomes" id="UP000193240">
    <property type="component" value="Unassembled WGS sequence"/>
</dbReference>
<evidence type="ECO:0000256" key="6">
    <source>
        <dbReference type="ARBA" id="ARBA00022694"/>
    </source>
</evidence>
<evidence type="ECO:0000256" key="5">
    <source>
        <dbReference type="ARBA" id="ARBA00022691"/>
    </source>
</evidence>
<dbReference type="PANTHER" id="PTHR48418:SF1">
    <property type="entry name" value="TRNA WYBUTOSINE-SYNTHESIZING PROTEIN 3"/>
    <property type="match status" value="1"/>
</dbReference>
<gene>
    <name evidence="10" type="ORF">B5807_05137</name>
</gene>
<accession>A0A1Y2M283</accession>
<evidence type="ECO:0000256" key="2">
    <source>
        <dbReference type="ARBA" id="ARBA00012750"/>
    </source>
</evidence>
<feature type="domain" description="tRNA wybutosine-synthesizing protein" evidence="9">
    <location>
        <begin position="9"/>
        <end position="246"/>
    </location>
</feature>
<keyword evidence="6" id="KW-0819">tRNA processing</keyword>
<dbReference type="InterPro" id="IPR036602">
    <property type="entry name" value="tRNA_yW-synthesising-like_sf"/>
</dbReference>
<keyword evidence="11" id="KW-1185">Reference proteome</keyword>
<dbReference type="SUPFAM" id="SSF111278">
    <property type="entry name" value="SSo0622-like"/>
    <property type="match status" value="1"/>
</dbReference>
<evidence type="ECO:0000313" key="11">
    <source>
        <dbReference type="Proteomes" id="UP000193240"/>
    </source>
</evidence>
<dbReference type="InterPro" id="IPR003827">
    <property type="entry name" value="tRNA_yW-synthesising"/>
</dbReference>
<comment type="catalytic activity">
    <reaction evidence="8">
        <text>4-demethyl-7-[(3S)-3-amino-3-carboxypropyl]wyosine(37) in tRNA(Phe) + S-adenosyl-L-methionine = 7-[(3S)-3-amino-3-carboxypropyl]wyosine(37) in tRNA(Phe) + S-adenosyl-L-homocysteine + H(+)</text>
        <dbReference type="Rhea" id="RHEA:36635"/>
        <dbReference type="Rhea" id="RHEA-COMP:10378"/>
        <dbReference type="Rhea" id="RHEA-COMP:10379"/>
        <dbReference type="ChEBI" id="CHEBI:15378"/>
        <dbReference type="ChEBI" id="CHEBI:57856"/>
        <dbReference type="ChEBI" id="CHEBI:59789"/>
        <dbReference type="ChEBI" id="CHEBI:73543"/>
        <dbReference type="ChEBI" id="CHEBI:73550"/>
        <dbReference type="EC" id="2.1.1.282"/>
    </reaction>
</comment>
<proteinExistence type="inferred from homology"/>
<keyword evidence="3" id="KW-0489">Methyltransferase</keyword>
<evidence type="ECO:0000256" key="8">
    <source>
        <dbReference type="ARBA" id="ARBA00049202"/>
    </source>
</evidence>
<dbReference type="PANTHER" id="PTHR48418">
    <property type="entry name" value="TRNA WYBUTOSINE-SYNTHESIZING PROTEIN 3"/>
    <property type="match status" value="1"/>
</dbReference>
<keyword evidence="4" id="KW-0808">Transferase</keyword>
<evidence type="ECO:0000259" key="9">
    <source>
        <dbReference type="Pfam" id="PF02676"/>
    </source>
</evidence>
<evidence type="ECO:0000313" key="10">
    <source>
        <dbReference type="EMBL" id="OSS50163.1"/>
    </source>
</evidence>
<evidence type="ECO:0000256" key="4">
    <source>
        <dbReference type="ARBA" id="ARBA00022679"/>
    </source>
</evidence>
<dbReference type="FunCoup" id="A0A1Y2M283">
    <property type="interactions" value="52"/>
</dbReference>
<evidence type="ECO:0000256" key="7">
    <source>
        <dbReference type="ARBA" id="ARBA00030554"/>
    </source>
</evidence>
<dbReference type="EC" id="2.1.1.282" evidence="2"/>
<evidence type="ECO:0000256" key="1">
    <source>
        <dbReference type="ARBA" id="ARBA00008569"/>
    </source>
</evidence>
<keyword evidence="5" id="KW-0949">S-adenosyl-L-methionine</keyword>
<dbReference type="GO" id="GO:0032259">
    <property type="term" value="P:methylation"/>
    <property type="evidence" value="ECO:0007669"/>
    <property type="project" value="UniProtKB-KW"/>
</dbReference>
<dbReference type="GO" id="GO:0008033">
    <property type="term" value="P:tRNA processing"/>
    <property type="evidence" value="ECO:0007669"/>
    <property type="project" value="UniProtKB-KW"/>
</dbReference>
<dbReference type="AlphaFoldDB" id="A0A1Y2M283"/>
<sequence>MASSRFETRKQKILEQINVPDGEYHDLSPKGSIDAPIRELISEINDIDGIVTTSSCSGRISVFLEGRKADIEYTKSGEEGEESRAGPGGKGGGGTWLFISHDSVEVSDVAASQDFLSKFGLEEATPDATKGIDVQRRFIHLKFEPMILHILSASIDHAQKLLNAGMGAGFRESGAVSLGSSKSGEANPVVAIRSTGYSFDSIIGYQDDEGRNISLIDEGHLRTLVCIANERFKINLERIARFRTQLLDSYQPALKSGPSDSNWEDADVRKHRKRAEGLARQQALQALQAAKSERNIVSEDESLDVNVSGGMF</sequence>
<reference evidence="10 11" key="1">
    <citation type="journal article" date="2017" name="Genome Announc.">
        <title>Genome sequence of the saprophytic ascomycete Epicoccum nigrum ICMP 19927 strain isolated from New Zealand.</title>
        <authorList>
            <person name="Fokin M."/>
            <person name="Fleetwood D."/>
            <person name="Weir B.S."/>
            <person name="Villas-Boas S.G."/>
        </authorList>
    </citation>
    <scope>NUCLEOTIDE SEQUENCE [LARGE SCALE GENOMIC DNA]</scope>
    <source>
        <strain evidence="10 11">ICMP 19927</strain>
    </source>
</reference>
<protein>
    <recommendedName>
        <fullName evidence="2">tRNA(Phe) 7-[(3-amino-3-carboxypropyl)-4-demethylwyosine(37)-N(4)]-methyltransferase</fullName>
        <ecNumber evidence="2">2.1.1.282</ecNumber>
    </recommendedName>
    <alternativeName>
        <fullName evidence="7">tRNA(Phe) 7-((3-amino-3-carboxypropyl)-4-demethylwyosine(37)-N(4))-methyltransferase</fullName>
    </alternativeName>
</protein>